<feature type="binding site" evidence="13">
    <location>
        <position position="325"/>
    </location>
    <ligand>
        <name>K(+)</name>
        <dbReference type="ChEBI" id="CHEBI:29103"/>
    </ligand>
</feature>
<keyword evidence="3 12" id="KW-0813">Transport</keyword>
<dbReference type="Pfam" id="PF02386">
    <property type="entry name" value="TrkH"/>
    <property type="match status" value="1"/>
</dbReference>
<dbReference type="RefSeq" id="WP_066095658.1">
    <property type="nucleotide sequence ID" value="NZ_CP017476.1"/>
</dbReference>
<dbReference type="PANTHER" id="PTHR32024">
    <property type="entry name" value="TRK SYSTEM POTASSIUM UPTAKE PROTEIN TRKG-RELATED"/>
    <property type="match status" value="1"/>
</dbReference>
<comment type="subcellular location">
    <subcellularLocation>
        <location evidence="1 12">Cell inner membrane</location>
        <topology evidence="1 12">Multi-pass membrane protein</topology>
    </subcellularLocation>
</comment>
<keyword evidence="13" id="KW-0479">Metal-binding</keyword>
<comment type="function">
    <text evidence="12">Low-affinity potassium transport system. Interacts with Trk system potassium uptake protein TrkA.</text>
</comment>
<feature type="transmembrane region" description="Helical" evidence="14">
    <location>
        <begin position="284"/>
        <end position="304"/>
    </location>
</feature>
<keyword evidence="4 12" id="KW-1003">Cell membrane</keyword>
<evidence type="ECO:0000313" key="17">
    <source>
        <dbReference type="Proteomes" id="UP000185657"/>
    </source>
</evidence>
<keyword evidence="7 14" id="KW-0812">Transmembrane</keyword>
<feature type="transmembrane region" description="Helical" evidence="14">
    <location>
        <begin position="7"/>
        <end position="30"/>
    </location>
</feature>
<keyword evidence="6 12" id="KW-0633">Potassium transport</keyword>
<evidence type="ECO:0000256" key="13">
    <source>
        <dbReference type="PIRSR" id="PIRSR006247-1"/>
    </source>
</evidence>
<comment type="similarity">
    <text evidence="2 12">Belongs to the TrkH potassium transport family.</text>
</comment>
<evidence type="ECO:0000256" key="7">
    <source>
        <dbReference type="ARBA" id="ARBA00022692"/>
    </source>
</evidence>
<reference evidence="15 18" key="2">
    <citation type="submission" date="2016-10" db="EMBL/GenBank/DDBJ databases">
        <title>Hydorgenophaga sp. LPB0072 isolated from gastropod.</title>
        <authorList>
            <person name="Kim E."/>
            <person name="Yi H."/>
        </authorList>
    </citation>
    <scope>NUCLEOTIDE SEQUENCE [LARGE SCALE GENOMIC DNA]</scope>
    <source>
        <strain evidence="15 18">LPB0072</strain>
    </source>
</reference>
<dbReference type="Proteomes" id="UP000185680">
    <property type="component" value="Chromosome"/>
</dbReference>
<feature type="transmembrane region" description="Helical" evidence="14">
    <location>
        <begin position="246"/>
        <end position="264"/>
    </location>
</feature>
<evidence type="ECO:0000313" key="18">
    <source>
        <dbReference type="Proteomes" id="UP000185680"/>
    </source>
</evidence>
<evidence type="ECO:0000256" key="3">
    <source>
        <dbReference type="ARBA" id="ARBA00022448"/>
    </source>
</evidence>
<feature type="binding site" evidence="13">
    <location>
        <position position="442"/>
    </location>
    <ligand>
        <name>K(+)</name>
        <dbReference type="ChEBI" id="CHEBI:29103"/>
    </ligand>
</feature>
<name>A0A167GMC3_9BURK</name>
<feature type="transmembrane region" description="Helical" evidence="14">
    <location>
        <begin position="461"/>
        <end position="484"/>
    </location>
</feature>
<evidence type="ECO:0000256" key="6">
    <source>
        <dbReference type="ARBA" id="ARBA00022538"/>
    </source>
</evidence>
<feature type="transmembrane region" description="Helical" evidence="14">
    <location>
        <begin position="72"/>
        <end position="94"/>
    </location>
</feature>
<keyword evidence="11 12" id="KW-0472">Membrane</keyword>
<feature type="binding site" evidence="13">
    <location>
        <position position="117"/>
    </location>
    <ligand>
        <name>K(+)</name>
        <dbReference type="ChEBI" id="CHEBI:29103"/>
    </ligand>
</feature>
<evidence type="ECO:0000256" key="9">
    <source>
        <dbReference type="ARBA" id="ARBA00022989"/>
    </source>
</evidence>
<dbReference type="GO" id="GO:0005886">
    <property type="term" value="C:plasma membrane"/>
    <property type="evidence" value="ECO:0007669"/>
    <property type="project" value="UniProtKB-SubCell"/>
</dbReference>
<dbReference type="EMBL" id="CP017476">
    <property type="protein sequence ID" value="AOW14819.1"/>
    <property type="molecule type" value="Genomic_DNA"/>
</dbReference>
<dbReference type="EMBL" id="LVWD01000041">
    <property type="protein sequence ID" value="OAD39648.1"/>
    <property type="molecule type" value="Genomic_DNA"/>
</dbReference>
<evidence type="ECO:0000256" key="2">
    <source>
        <dbReference type="ARBA" id="ARBA00009137"/>
    </source>
</evidence>
<reference evidence="16 17" key="1">
    <citation type="submission" date="2016-02" db="EMBL/GenBank/DDBJ databases">
        <title>Draft genome sequence of Hydrogenophaga sp. LPB0072.</title>
        <authorList>
            <person name="Shin S.-K."/>
            <person name="Yi H."/>
        </authorList>
    </citation>
    <scope>NUCLEOTIDE SEQUENCE [LARGE SCALE GENOMIC DNA]</scope>
    <source>
        <strain evidence="16 17">LPB0072</strain>
    </source>
</reference>
<dbReference type="PIRSF" id="PIRSF006247">
    <property type="entry name" value="TrkH"/>
    <property type="match status" value="1"/>
</dbReference>
<keyword evidence="5 12" id="KW-0997">Cell inner membrane</keyword>
<feature type="binding site" evidence="13">
    <location>
        <position position="441"/>
    </location>
    <ligand>
        <name>K(+)</name>
        <dbReference type="ChEBI" id="CHEBI:29103"/>
    </ligand>
</feature>
<evidence type="ECO:0000256" key="11">
    <source>
        <dbReference type="ARBA" id="ARBA00023136"/>
    </source>
</evidence>
<accession>A0A167GMC3</accession>
<dbReference type="GO" id="GO:0015379">
    <property type="term" value="F:potassium:chloride symporter activity"/>
    <property type="evidence" value="ECO:0007669"/>
    <property type="project" value="InterPro"/>
</dbReference>
<dbReference type="InterPro" id="IPR003445">
    <property type="entry name" value="Cat_transpt"/>
</dbReference>
<sequence length="491" mass="53160">MPFLRIFPVLGAITMVFALTMLVPMGVSLWTNDGAGLAYPEAMVVTFVAGLAMRSAVWRVGSHVDLQARDGILLVGLVWTILPLFAALPLWIYFGTDTQTPLSFTDGYFEAVSALTTTGSTVLTGLDQLPGAINLWRCFLQWLGGMGILVLAVAILPMLGMGGSQLFRAEATGPMKEAKLTPRITETAKGLWTVYCLLSLACVLGYWLGGMKPLDAWMHMFSTLSLGGLSSHDASFGYFHSPTLEWVAVVFMLLASCNFALYFVALTKRQPSRIWRDPEWRGTLALSVGSSVFVAGLLIAKGTMTEPMEALRVSLFNVVSVASTTGYSTVDYTTWPVFAPMFMIMLSGVATSAGSTGAGIKMARMVMLLKQARREMSRIIHPRAVNPVTLGGHVVQDRTIFAVLGFMLVYGGVIIGLTMVLLLTDMPFDTAFTAVVASVNNMGPGLNEVGPAGNYAGLTDFQTWVCTLAMILGRLEMLSFLVLFTPGFWRK</sequence>
<feature type="binding site" evidence="13">
    <location>
        <position position="227"/>
    </location>
    <ligand>
        <name>K(+)</name>
        <dbReference type="ChEBI" id="CHEBI:29103"/>
    </ligand>
</feature>
<evidence type="ECO:0000256" key="12">
    <source>
        <dbReference type="PIRNR" id="PIRNR006247"/>
    </source>
</evidence>
<feature type="binding site" evidence="13">
    <location>
        <position position="226"/>
    </location>
    <ligand>
        <name>K(+)</name>
        <dbReference type="ChEBI" id="CHEBI:29103"/>
    </ligand>
</feature>
<keyword evidence="8 12" id="KW-0630">Potassium</keyword>
<dbReference type="AlphaFoldDB" id="A0A167GMC3"/>
<evidence type="ECO:0000256" key="5">
    <source>
        <dbReference type="ARBA" id="ARBA00022519"/>
    </source>
</evidence>
<dbReference type="OrthoDB" id="9810952at2"/>
<dbReference type="PANTHER" id="PTHR32024:SF2">
    <property type="entry name" value="TRK SYSTEM POTASSIUM UPTAKE PROTEIN TRKG-RELATED"/>
    <property type="match status" value="1"/>
</dbReference>
<feature type="transmembrane region" description="Helical" evidence="14">
    <location>
        <begin position="190"/>
        <end position="208"/>
    </location>
</feature>
<organism evidence="15 18">
    <name type="scientific">Hydrogenophaga crassostreae</name>
    <dbReference type="NCBI Taxonomy" id="1763535"/>
    <lineage>
        <taxon>Bacteria</taxon>
        <taxon>Pseudomonadati</taxon>
        <taxon>Pseudomonadota</taxon>
        <taxon>Betaproteobacteria</taxon>
        <taxon>Burkholderiales</taxon>
        <taxon>Comamonadaceae</taxon>
        <taxon>Hydrogenophaga</taxon>
    </lineage>
</organism>
<feature type="transmembrane region" description="Helical" evidence="14">
    <location>
        <begin position="337"/>
        <end position="360"/>
    </location>
</feature>
<feature type="binding site" evidence="13">
    <location>
        <position position="324"/>
    </location>
    <ligand>
        <name>K(+)</name>
        <dbReference type="ChEBI" id="CHEBI:29103"/>
    </ligand>
</feature>
<gene>
    <name evidence="15" type="ORF">LPB072_20355</name>
    <name evidence="16" type="ORF">LPB72_20525</name>
</gene>
<feature type="transmembrane region" description="Helical" evidence="14">
    <location>
        <begin position="42"/>
        <end position="60"/>
    </location>
</feature>
<dbReference type="GO" id="GO:0046872">
    <property type="term" value="F:metal ion binding"/>
    <property type="evidence" value="ECO:0007669"/>
    <property type="project" value="UniProtKB-KW"/>
</dbReference>
<evidence type="ECO:0000256" key="4">
    <source>
        <dbReference type="ARBA" id="ARBA00022475"/>
    </source>
</evidence>
<evidence type="ECO:0000256" key="10">
    <source>
        <dbReference type="ARBA" id="ARBA00023065"/>
    </source>
</evidence>
<keyword evidence="17" id="KW-1185">Reference proteome</keyword>
<feature type="binding site" evidence="13">
    <location>
        <position position="118"/>
    </location>
    <ligand>
        <name>K(+)</name>
        <dbReference type="ChEBI" id="CHEBI:29103"/>
    </ligand>
</feature>
<keyword evidence="10 12" id="KW-0406">Ion transport</keyword>
<proteinExistence type="inferred from homology"/>
<keyword evidence="9 14" id="KW-1133">Transmembrane helix</keyword>
<feature type="transmembrane region" description="Helical" evidence="14">
    <location>
        <begin position="139"/>
        <end position="159"/>
    </location>
</feature>
<dbReference type="Proteomes" id="UP000185657">
    <property type="component" value="Unassembled WGS sequence"/>
</dbReference>
<evidence type="ECO:0000256" key="14">
    <source>
        <dbReference type="SAM" id="Phobius"/>
    </source>
</evidence>
<evidence type="ECO:0000313" key="16">
    <source>
        <dbReference type="EMBL" id="OAD39648.1"/>
    </source>
</evidence>
<evidence type="ECO:0000313" key="15">
    <source>
        <dbReference type="EMBL" id="AOW14819.1"/>
    </source>
</evidence>
<feature type="transmembrane region" description="Helical" evidence="14">
    <location>
        <begin position="400"/>
        <end position="423"/>
    </location>
</feature>
<protein>
    <recommendedName>
        <fullName evidence="12">Trk system potassium uptake protein</fullName>
    </recommendedName>
</protein>
<dbReference type="InterPro" id="IPR004772">
    <property type="entry name" value="TrkH"/>
</dbReference>
<evidence type="ECO:0000256" key="1">
    <source>
        <dbReference type="ARBA" id="ARBA00004429"/>
    </source>
</evidence>
<evidence type="ECO:0000256" key="8">
    <source>
        <dbReference type="ARBA" id="ARBA00022958"/>
    </source>
</evidence>
<dbReference type="STRING" id="1763535.LPB072_20355"/>
<dbReference type="KEGG" id="hyl:LPB072_20355"/>